<dbReference type="PROSITE" id="PS50110">
    <property type="entry name" value="RESPONSE_REGULATORY"/>
    <property type="match status" value="1"/>
</dbReference>
<dbReference type="PANTHER" id="PTHR44591">
    <property type="entry name" value="STRESS RESPONSE REGULATOR PROTEIN 1"/>
    <property type="match status" value="1"/>
</dbReference>
<accession>A0ABT2YLW3</accession>
<dbReference type="InterPro" id="IPR001789">
    <property type="entry name" value="Sig_transdc_resp-reg_receiver"/>
</dbReference>
<evidence type="ECO:0000256" key="2">
    <source>
        <dbReference type="PROSITE-ProRule" id="PRU00169"/>
    </source>
</evidence>
<organism evidence="4 5">
    <name type="scientific">Roseateles oligotrophus</name>
    <dbReference type="NCBI Taxonomy" id="1769250"/>
    <lineage>
        <taxon>Bacteria</taxon>
        <taxon>Pseudomonadati</taxon>
        <taxon>Pseudomonadota</taxon>
        <taxon>Betaproteobacteria</taxon>
        <taxon>Burkholderiales</taxon>
        <taxon>Sphaerotilaceae</taxon>
        <taxon>Roseateles</taxon>
    </lineage>
</organism>
<comment type="caution">
    <text evidence="4">The sequence shown here is derived from an EMBL/GenBank/DDBJ whole genome shotgun (WGS) entry which is preliminary data.</text>
</comment>
<evidence type="ECO:0000313" key="4">
    <source>
        <dbReference type="EMBL" id="MCV2371057.1"/>
    </source>
</evidence>
<dbReference type="EMBL" id="JAJIRN010000012">
    <property type="protein sequence ID" value="MCV2371057.1"/>
    <property type="molecule type" value="Genomic_DNA"/>
</dbReference>
<evidence type="ECO:0000313" key="5">
    <source>
        <dbReference type="Proteomes" id="UP001209701"/>
    </source>
</evidence>
<evidence type="ECO:0000259" key="3">
    <source>
        <dbReference type="PROSITE" id="PS50110"/>
    </source>
</evidence>
<sequence length="128" mass="13620">MKLKILIVDDNEEIRALLHATLDLADAFEVHEARDGPAAVALAATLNPNLVLMDIMMPGAFEGDEACRQIKAAAAAAGREIPKVILISAKPLDQIKADAKTCGADLFIAKPFGPAQLVDTISNLYRPS</sequence>
<dbReference type="RefSeq" id="WP_263573637.1">
    <property type="nucleotide sequence ID" value="NZ_JAJIRN010000012.1"/>
</dbReference>
<proteinExistence type="predicted"/>
<dbReference type="Proteomes" id="UP001209701">
    <property type="component" value="Unassembled WGS sequence"/>
</dbReference>
<dbReference type="SUPFAM" id="SSF52172">
    <property type="entry name" value="CheY-like"/>
    <property type="match status" value="1"/>
</dbReference>
<dbReference type="Gene3D" id="3.40.50.2300">
    <property type="match status" value="1"/>
</dbReference>
<reference evidence="4 5" key="1">
    <citation type="submission" date="2021-11" db="EMBL/GenBank/DDBJ databases">
        <authorList>
            <person name="Liang Q."/>
            <person name="Mou H."/>
            <person name="Liu Z."/>
        </authorList>
    </citation>
    <scope>NUCLEOTIDE SEQUENCE [LARGE SCALE GENOMIC DNA]</scope>
    <source>
        <strain evidence="4 5">CHU3</strain>
    </source>
</reference>
<dbReference type="SMART" id="SM00448">
    <property type="entry name" value="REC"/>
    <property type="match status" value="1"/>
</dbReference>
<dbReference type="InterPro" id="IPR011006">
    <property type="entry name" value="CheY-like_superfamily"/>
</dbReference>
<feature type="modified residue" description="4-aspartylphosphate" evidence="2">
    <location>
        <position position="54"/>
    </location>
</feature>
<keyword evidence="5" id="KW-1185">Reference proteome</keyword>
<dbReference type="Pfam" id="PF00072">
    <property type="entry name" value="Response_reg"/>
    <property type="match status" value="1"/>
</dbReference>
<dbReference type="InterPro" id="IPR050595">
    <property type="entry name" value="Bact_response_regulator"/>
</dbReference>
<evidence type="ECO:0000256" key="1">
    <source>
        <dbReference type="ARBA" id="ARBA00022553"/>
    </source>
</evidence>
<keyword evidence="1 2" id="KW-0597">Phosphoprotein</keyword>
<gene>
    <name evidence="4" type="ORF">LNV07_23460</name>
</gene>
<feature type="domain" description="Response regulatory" evidence="3">
    <location>
        <begin position="4"/>
        <end position="125"/>
    </location>
</feature>
<dbReference type="PANTHER" id="PTHR44591:SF3">
    <property type="entry name" value="RESPONSE REGULATORY DOMAIN-CONTAINING PROTEIN"/>
    <property type="match status" value="1"/>
</dbReference>
<protein>
    <submittedName>
        <fullName evidence="4">Response regulator</fullName>
    </submittedName>
</protein>
<name>A0ABT2YLW3_9BURK</name>